<evidence type="ECO:0000313" key="1">
    <source>
        <dbReference type="EMBL" id="KAJ7526301.1"/>
    </source>
</evidence>
<sequence length="263" mass="30088">MRAAVMLRRWELKGIRAATAPLKVLVSVPLIHTSGPADGRCYLNIFSIFSKEERQKERQRLNDEMNRGYFDDIKDLKKHGGKIALANPNVSSKLAAPKFPTLIIRSATGDTSIIPSQNLVSENKTPHVTLVCIAFRANTQSMVESWTVPFFDAFKFTPGVQLFEVSWIDSWFLSLRPVQSLLLQFIRKEEIRDDNQLTKRQVMYAFGDSYDVRKMLNIKNRLSGYVFLLDEEGYVRWQASGMATPEELSFMVSCTSRLIKECH</sequence>
<comment type="caution">
    <text evidence="1">The sequence shown here is derived from an EMBL/GenBank/DDBJ whole genome shotgun (WGS) entry which is preliminary data.</text>
</comment>
<reference evidence="2" key="1">
    <citation type="journal article" date="2024" name="Proc. Natl. Acad. Sci. U.S.A.">
        <title>Extraordinary preservation of gene collinearity over three hundred million years revealed in homosporous lycophytes.</title>
        <authorList>
            <person name="Li C."/>
            <person name="Wickell D."/>
            <person name="Kuo L.Y."/>
            <person name="Chen X."/>
            <person name="Nie B."/>
            <person name="Liao X."/>
            <person name="Peng D."/>
            <person name="Ji J."/>
            <person name="Jenkins J."/>
            <person name="Williams M."/>
            <person name="Shu S."/>
            <person name="Plott C."/>
            <person name="Barry K."/>
            <person name="Rajasekar S."/>
            <person name="Grimwood J."/>
            <person name="Han X."/>
            <person name="Sun S."/>
            <person name="Hou Z."/>
            <person name="He W."/>
            <person name="Dai G."/>
            <person name="Sun C."/>
            <person name="Schmutz J."/>
            <person name="Leebens-Mack J.H."/>
            <person name="Li F.W."/>
            <person name="Wang L."/>
        </authorList>
    </citation>
    <scope>NUCLEOTIDE SEQUENCE [LARGE SCALE GENOMIC DNA]</scope>
    <source>
        <strain evidence="2">cv. PW_Plant_1</strain>
    </source>
</reference>
<accession>A0ACC2B981</accession>
<gene>
    <name evidence="1" type="ORF">O6H91_16G001200</name>
</gene>
<proteinExistence type="predicted"/>
<name>A0ACC2B981_DIPCM</name>
<keyword evidence="2" id="KW-1185">Reference proteome</keyword>
<dbReference type="Proteomes" id="UP001162992">
    <property type="component" value="Chromosome 16"/>
</dbReference>
<protein>
    <submittedName>
        <fullName evidence="1">Uncharacterized protein</fullName>
    </submittedName>
</protein>
<evidence type="ECO:0000313" key="2">
    <source>
        <dbReference type="Proteomes" id="UP001162992"/>
    </source>
</evidence>
<organism evidence="1 2">
    <name type="scientific">Diphasiastrum complanatum</name>
    <name type="common">Issler's clubmoss</name>
    <name type="synonym">Lycopodium complanatum</name>
    <dbReference type="NCBI Taxonomy" id="34168"/>
    <lineage>
        <taxon>Eukaryota</taxon>
        <taxon>Viridiplantae</taxon>
        <taxon>Streptophyta</taxon>
        <taxon>Embryophyta</taxon>
        <taxon>Tracheophyta</taxon>
        <taxon>Lycopodiopsida</taxon>
        <taxon>Lycopodiales</taxon>
        <taxon>Lycopodiaceae</taxon>
        <taxon>Lycopodioideae</taxon>
        <taxon>Diphasiastrum</taxon>
    </lineage>
</organism>
<dbReference type="EMBL" id="CM055107">
    <property type="protein sequence ID" value="KAJ7526301.1"/>
    <property type="molecule type" value="Genomic_DNA"/>
</dbReference>